<keyword evidence="2" id="KW-1185">Reference proteome</keyword>
<comment type="caution">
    <text evidence="1">The sequence shown here is derived from an EMBL/GenBank/DDBJ whole genome shotgun (WGS) entry which is preliminary data.</text>
</comment>
<accession>A0ACC1HSW2</accession>
<proteinExistence type="predicted"/>
<organism evidence="1 2">
    <name type="scientific">Spiromyces aspiralis</name>
    <dbReference type="NCBI Taxonomy" id="68401"/>
    <lineage>
        <taxon>Eukaryota</taxon>
        <taxon>Fungi</taxon>
        <taxon>Fungi incertae sedis</taxon>
        <taxon>Zoopagomycota</taxon>
        <taxon>Kickxellomycotina</taxon>
        <taxon>Kickxellomycetes</taxon>
        <taxon>Kickxellales</taxon>
        <taxon>Kickxellaceae</taxon>
        <taxon>Spiromyces</taxon>
    </lineage>
</organism>
<name>A0ACC1HSW2_9FUNG</name>
<protein>
    <submittedName>
        <fullName evidence="1">Uncharacterized protein</fullName>
    </submittedName>
</protein>
<feature type="non-terminal residue" evidence="1">
    <location>
        <position position="312"/>
    </location>
</feature>
<sequence>MQISDDESKHDILRRNILTKRNRKVLLESSSEDEEDNSDVTLLSGRAVVKRAKVVDSASAPLESPSGGSTADGGYLDIISDEEGEPTMSLLGVGEAAGIEAKQCAFCSQPELPKDTDPSLLLPPGENPPADAASGDSAISDTHCKFIQTCSKCGLECHPACFRQNLSRPLAAEEHSEPLSTTDLDLAALYRRDEWQCIYCNLWSEYTIDTLLTSRPEEGVSVREDWPKLLVYSEDNNDVSTPANADRDTVVTTAVNDLSGKNNHKYNVEAFRGHQFLVHFLNRSYRHLAWVPYIWLKQIRRHLIVAYARRLR</sequence>
<reference evidence="1" key="1">
    <citation type="submission" date="2022-06" db="EMBL/GenBank/DDBJ databases">
        <title>Phylogenomic reconstructions and comparative analyses of Kickxellomycotina fungi.</title>
        <authorList>
            <person name="Reynolds N.K."/>
            <person name="Stajich J.E."/>
            <person name="Barry K."/>
            <person name="Grigoriev I.V."/>
            <person name="Crous P."/>
            <person name="Smith M.E."/>
        </authorList>
    </citation>
    <scope>NUCLEOTIDE SEQUENCE</scope>
    <source>
        <strain evidence="1">RSA 2271</strain>
    </source>
</reference>
<evidence type="ECO:0000313" key="1">
    <source>
        <dbReference type="EMBL" id="KAJ1677004.1"/>
    </source>
</evidence>
<evidence type="ECO:0000313" key="2">
    <source>
        <dbReference type="Proteomes" id="UP001145114"/>
    </source>
</evidence>
<gene>
    <name evidence="1" type="ORF">EV182_007078</name>
</gene>
<dbReference type="Proteomes" id="UP001145114">
    <property type="component" value="Unassembled WGS sequence"/>
</dbReference>
<dbReference type="EMBL" id="JAMZIH010003167">
    <property type="protein sequence ID" value="KAJ1677004.1"/>
    <property type="molecule type" value="Genomic_DNA"/>
</dbReference>